<evidence type="ECO:0000313" key="5">
    <source>
        <dbReference type="EMBL" id="CAH0020089.1"/>
    </source>
</evidence>
<dbReference type="EMBL" id="CABFNQ020000614">
    <property type="protein sequence ID" value="CAH0020089.1"/>
    <property type="molecule type" value="Genomic_DNA"/>
</dbReference>
<evidence type="ECO:0000256" key="1">
    <source>
        <dbReference type="ARBA" id="ARBA00022630"/>
    </source>
</evidence>
<dbReference type="InterPro" id="IPR050775">
    <property type="entry name" value="FAD-binding_Monooxygenases"/>
</dbReference>
<dbReference type="InterPro" id="IPR020946">
    <property type="entry name" value="Flavin_mOase-like"/>
</dbReference>
<dbReference type="PANTHER" id="PTHR43098:SF5">
    <property type="entry name" value="DUAL-FUNCTIONAL MONOOXYGENASE_METHYLTRANSFERASE PSOF"/>
    <property type="match status" value="1"/>
</dbReference>
<evidence type="ECO:0000256" key="3">
    <source>
        <dbReference type="ARBA" id="ARBA00022857"/>
    </source>
</evidence>
<protein>
    <recommendedName>
        <fullName evidence="7">Cyclohexanone 1,2-monooxygenase</fullName>
    </recommendedName>
</protein>
<evidence type="ECO:0008006" key="7">
    <source>
        <dbReference type="Google" id="ProtNLM"/>
    </source>
</evidence>
<evidence type="ECO:0000313" key="6">
    <source>
        <dbReference type="Proteomes" id="UP000696573"/>
    </source>
</evidence>
<comment type="caution">
    <text evidence="5">The sequence shown here is derived from an EMBL/GenBank/DDBJ whole genome shotgun (WGS) entry which is preliminary data.</text>
</comment>
<dbReference type="PANTHER" id="PTHR43098">
    <property type="entry name" value="L-ORNITHINE N(5)-MONOOXYGENASE-RELATED"/>
    <property type="match status" value="1"/>
</dbReference>
<dbReference type="PRINTS" id="PR00411">
    <property type="entry name" value="PNDRDTASEI"/>
</dbReference>
<dbReference type="Proteomes" id="UP000696573">
    <property type="component" value="Unassembled WGS sequence"/>
</dbReference>
<proteinExistence type="predicted"/>
<dbReference type="SUPFAM" id="SSF51905">
    <property type="entry name" value="FAD/NAD(P)-binding domain"/>
    <property type="match status" value="2"/>
</dbReference>
<gene>
    <name evidence="5" type="ORF">CRHIZ90672A_00018523</name>
</gene>
<evidence type="ECO:0000256" key="4">
    <source>
        <dbReference type="ARBA" id="ARBA00023002"/>
    </source>
</evidence>
<sequence>MTAGTNVDALVVGAGFGGIYSTYLLSKMGLTVKCIEMAADVGGTWYWNRYPGAMSDTESYLYRYSWDKEDLQTYPWTHHYVYQPDILKYLQHVVARHDLRKYMQFNCEMKAATWEEDSQRWRITCSTGEIILARYLINSLGLLSKAKYPDIKGLETFKGKLIHTSNWDDSVSLEGKRIGVIGNGSTGVQVLTALAPVAGKLVSFQRSPQYSVPSGQGPVTAEYRADINARYDEIYKHVFNSNVGFGVPESTRKTMEATPAERRDAFQKVWDQGNGFRFMFSAFGDLTTDIDANKEACEFIKSKIDEIIKDRRKAAALKPTELYARRPLCDSGYYQIFNRDNVDIVALRDNPISEIIPAGIKLSDGTVHELDVLISATGFEAIEGSYMRICVKGRNGETMQDHWKNGLKAYGAIACSGFPNMFIVAGPQGAFANFPIVIESEVRFIMECINYAESNRSIIGNRSNGNSTDGHADGFDKPGPTIMEVTPEAEQGWSDHCDSLVVGSVFTTSKSWIFSQNIEGRKANTNFFFGGLNAYLDWVKKETSNGFPGFRRE</sequence>
<dbReference type="AlphaFoldDB" id="A0A9N9VBC0"/>
<keyword evidence="4" id="KW-0560">Oxidoreductase</keyword>
<evidence type="ECO:0000256" key="2">
    <source>
        <dbReference type="ARBA" id="ARBA00022827"/>
    </source>
</evidence>
<dbReference type="Pfam" id="PF00743">
    <property type="entry name" value="FMO-like"/>
    <property type="match status" value="1"/>
</dbReference>
<accession>A0A9N9VBC0</accession>
<reference evidence="5" key="1">
    <citation type="submission" date="2021-10" db="EMBL/GenBank/DDBJ databases">
        <authorList>
            <person name="Piombo E."/>
        </authorList>
    </citation>
    <scope>NUCLEOTIDE SEQUENCE</scope>
</reference>
<dbReference type="OrthoDB" id="66881at2759"/>
<dbReference type="GO" id="GO:0050660">
    <property type="term" value="F:flavin adenine dinucleotide binding"/>
    <property type="evidence" value="ECO:0007669"/>
    <property type="project" value="InterPro"/>
</dbReference>
<keyword evidence="2" id="KW-0274">FAD</keyword>
<keyword evidence="3" id="KW-0521">NADP</keyword>
<dbReference type="GO" id="GO:0004499">
    <property type="term" value="F:N,N-dimethylaniline monooxygenase activity"/>
    <property type="evidence" value="ECO:0007669"/>
    <property type="project" value="InterPro"/>
</dbReference>
<keyword evidence="1" id="KW-0285">Flavoprotein</keyword>
<keyword evidence="6" id="KW-1185">Reference proteome</keyword>
<name>A0A9N9VBC0_9HYPO</name>
<dbReference type="GO" id="GO:0050661">
    <property type="term" value="F:NADP binding"/>
    <property type="evidence" value="ECO:0007669"/>
    <property type="project" value="InterPro"/>
</dbReference>
<dbReference type="InterPro" id="IPR036188">
    <property type="entry name" value="FAD/NAD-bd_sf"/>
</dbReference>
<organism evidence="5 6">
    <name type="scientific">Clonostachys rhizophaga</name>
    <dbReference type="NCBI Taxonomy" id="160324"/>
    <lineage>
        <taxon>Eukaryota</taxon>
        <taxon>Fungi</taxon>
        <taxon>Dikarya</taxon>
        <taxon>Ascomycota</taxon>
        <taxon>Pezizomycotina</taxon>
        <taxon>Sordariomycetes</taxon>
        <taxon>Hypocreomycetidae</taxon>
        <taxon>Hypocreales</taxon>
        <taxon>Bionectriaceae</taxon>
        <taxon>Clonostachys</taxon>
    </lineage>
</organism>
<dbReference type="Gene3D" id="3.50.50.60">
    <property type="entry name" value="FAD/NAD(P)-binding domain"/>
    <property type="match status" value="2"/>
</dbReference>